<evidence type="ECO:0000313" key="2">
    <source>
        <dbReference type="WBParaSite" id="nRc.2.0.1.t47794-RA"/>
    </source>
</evidence>
<reference evidence="2" key="1">
    <citation type="submission" date="2022-11" db="UniProtKB">
        <authorList>
            <consortium name="WormBaseParasite"/>
        </authorList>
    </citation>
    <scope>IDENTIFICATION</scope>
</reference>
<name>A0A915L9R2_ROMCU</name>
<protein>
    <submittedName>
        <fullName evidence="2">Uncharacterized protein</fullName>
    </submittedName>
</protein>
<sequence>DIVFDIKADIKVVALVDVTIFADVFCVENKFAYIEDDYPKFTHLVMFLFRIDKAQLAIFL</sequence>
<dbReference type="Proteomes" id="UP000887565">
    <property type="component" value="Unplaced"/>
</dbReference>
<dbReference type="AlphaFoldDB" id="A0A915L9R2"/>
<evidence type="ECO:0000313" key="1">
    <source>
        <dbReference type="Proteomes" id="UP000887565"/>
    </source>
</evidence>
<keyword evidence="1" id="KW-1185">Reference proteome</keyword>
<dbReference type="WBParaSite" id="nRc.2.0.1.t47794-RA">
    <property type="protein sequence ID" value="nRc.2.0.1.t47794-RA"/>
    <property type="gene ID" value="nRc.2.0.1.g47794"/>
</dbReference>
<proteinExistence type="predicted"/>
<organism evidence="1 2">
    <name type="scientific">Romanomermis culicivorax</name>
    <name type="common">Nematode worm</name>
    <dbReference type="NCBI Taxonomy" id="13658"/>
    <lineage>
        <taxon>Eukaryota</taxon>
        <taxon>Metazoa</taxon>
        <taxon>Ecdysozoa</taxon>
        <taxon>Nematoda</taxon>
        <taxon>Enoplea</taxon>
        <taxon>Dorylaimia</taxon>
        <taxon>Mermithida</taxon>
        <taxon>Mermithoidea</taxon>
        <taxon>Mermithidae</taxon>
        <taxon>Romanomermis</taxon>
    </lineage>
</organism>
<accession>A0A915L9R2</accession>